<dbReference type="InterPro" id="IPR007263">
    <property type="entry name" value="DCC1-like"/>
</dbReference>
<gene>
    <name evidence="1" type="ORF">LYSCAS_07530</name>
</gene>
<accession>A0ABN6FQ46</accession>
<name>A0ABN6FQ46_9GAMM</name>
<dbReference type="PANTHER" id="PTHR33639:SF2">
    <property type="entry name" value="DUF393 DOMAIN-CONTAINING PROTEIN"/>
    <property type="match status" value="1"/>
</dbReference>
<proteinExistence type="predicted"/>
<protein>
    <submittedName>
        <fullName evidence="1">Membrane protein</fullName>
    </submittedName>
</protein>
<organism evidence="1 2">
    <name type="scientific">Noviluteimonas caseinilytica</name>
    <dbReference type="NCBI Taxonomy" id="2675101"/>
    <lineage>
        <taxon>Bacteria</taxon>
        <taxon>Pseudomonadati</taxon>
        <taxon>Pseudomonadota</taxon>
        <taxon>Gammaproteobacteria</taxon>
        <taxon>Lysobacterales</taxon>
        <taxon>Lysobacteraceae</taxon>
        <taxon>Noviluteimonas</taxon>
    </lineage>
</organism>
<keyword evidence="2" id="KW-1185">Reference proteome</keyword>
<dbReference type="EMBL" id="AP024545">
    <property type="protein sequence ID" value="BCT91729.1"/>
    <property type="molecule type" value="Genomic_DNA"/>
</dbReference>
<dbReference type="InterPro" id="IPR052927">
    <property type="entry name" value="DCC_oxidoreductase"/>
</dbReference>
<dbReference type="RefSeq" id="WP_213435838.1">
    <property type="nucleotide sequence ID" value="NZ_AP024545.1"/>
</dbReference>
<sequence length="136" mass="15270">MSPPDARAVIVFDGTCVLCNGWIDFLLRHDRRGRYRFAAMQAPSGRTLLATHGLDPDDPSSFLLIEGEHAYRDVDGIRRVLTGLGGAWRAAHVLRLIPGAVGDPLYRMLARNRYRWFGRHAACRVPSPAEAERFLQ</sequence>
<evidence type="ECO:0000313" key="2">
    <source>
        <dbReference type="Proteomes" id="UP000681317"/>
    </source>
</evidence>
<reference evidence="1 2" key="1">
    <citation type="submission" date="2021-03" db="EMBL/GenBank/DDBJ databases">
        <title>Complete Genome Sequences of Two Lysobacter Strains Isolated from Sea Water (Lysobacter caseinilyticus) and Soil (Lysobacter helvus) in South Korea.</title>
        <authorList>
            <person name="Watanabe Y."/>
            <person name="Arakawa K."/>
        </authorList>
    </citation>
    <scope>NUCLEOTIDE SEQUENCE [LARGE SCALE GENOMIC DNA]</scope>
    <source>
        <strain evidence="1 2">KVB24</strain>
    </source>
</reference>
<dbReference type="Proteomes" id="UP000681317">
    <property type="component" value="Chromosome"/>
</dbReference>
<dbReference type="PANTHER" id="PTHR33639">
    <property type="entry name" value="THIOL-DISULFIDE OXIDOREDUCTASE DCC"/>
    <property type="match status" value="1"/>
</dbReference>
<evidence type="ECO:0000313" key="1">
    <source>
        <dbReference type="EMBL" id="BCT91729.1"/>
    </source>
</evidence>
<dbReference type="Pfam" id="PF04134">
    <property type="entry name" value="DCC1-like"/>
    <property type="match status" value="1"/>
</dbReference>